<evidence type="ECO:0000259" key="7">
    <source>
        <dbReference type="PROSITE" id="PS51916"/>
    </source>
</evidence>
<name>A0A0D2WGQ6_CAPO3</name>
<dbReference type="PANTHER" id="PTHR12225:SF0">
    <property type="entry name" value="PROTEASOMAL UBIQUITIN RECEPTOR ADRM1"/>
    <property type="match status" value="1"/>
</dbReference>
<dbReference type="PROSITE" id="PS51917">
    <property type="entry name" value="PRU"/>
    <property type="match status" value="1"/>
</dbReference>
<evidence type="ECO:0000259" key="8">
    <source>
        <dbReference type="PROSITE" id="PS51917"/>
    </source>
</evidence>
<dbReference type="GO" id="GO:0005634">
    <property type="term" value="C:nucleus"/>
    <property type="evidence" value="ECO:0007669"/>
    <property type="project" value="UniProtKB-SubCell"/>
</dbReference>
<keyword evidence="10" id="KW-1185">Reference proteome</keyword>
<feature type="domain" description="DEUBAD" evidence="7">
    <location>
        <begin position="248"/>
        <end position="356"/>
    </location>
</feature>
<dbReference type="InterPro" id="IPR044867">
    <property type="entry name" value="DEUBAD_dom"/>
</dbReference>
<dbReference type="STRING" id="595528.A0A0D2WGQ6"/>
<dbReference type="InterPro" id="IPR006773">
    <property type="entry name" value="Rpn13/ADRM1"/>
</dbReference>
<evidence type="ECO:0000256" key="4">
    <source>
        <dbReference type="ARBA" id="ARBA00022942"/>
    </source>
</evidence>
<feature type="compositionally biased region" description="Low complexity" evidence="6">
    <location>
        <begin position="209"/>
        <end position="228"/>
    </location>
</feature>
<dbReference type="eggNOG" id="KOG3037">
    <property type="taxonomic scope" value="Eukaryota"/>
</dbReference>
<dbReference type="RefSeq" id="XP_004365111.1">
    <property type="nucleotide sequence ID" value="XM_004365054.2"/>
</dbReference>
<feature type="compositionally biased region" description="Low complexity" evidence="6">
    <location>
        <begin position="189"/>
        <end position="200"/>
    </location>
</feature>
<dbReference type="OrthoDB" id="340431at2759"/>
<proteinExistence type="predicted"/>
<dbReference type="Gene3D" id="2.30.29.70">
    <property type="entry name" value="Proteasomal ubiquitin receptor Rpn13/ADRM1"/>
    <property type="match status" value="1"/>
</dbReference>
<dbReference type="FunFam" id="2.30.29.70:FF:000001">
    <property type="entry name" value="Proteasomal ubiquitin receptor ADRM1"/>
    <property type="match status" value="1"/>
</dbReference>
<dbReference type="Pfam" id="PF16550">
    <property type="entry name" value="RPN13_C"/>
    <property type="match status" value="1"/>
</dbReference>
<evidence type="ECO:0000256" key="5">
    <source>
        <dbReference type="ARBA" id="ARBA00023242"/>
    </source>
</evidence>
<comment type="subcellular location">
    <subcellularLocation>
        <location evidence="2">Cytoplasm</location>
    </subcellularLocation>
    <subcellularLocation>
        <location evidence="1">Nucleus</location>
    </subcellularLocation>
</comment>
<reference evidence="10" key="1">
    <citation type="submission" date="2011-02" db="EMBL/GenBank/DDBJ databases">
        <title>The Genome Sequence of Capsaspora owczarzaki ATCC 30864.</title>
        <authorList>
            <person name="Russ C."/>
            <person name="Cuomo C."/>
            <person name="Burger G."/>
            <person name="Gray M.W."/>
            <person name="Holland P.W.H."/>
            <person name="King N."/>
            <person name="Lang F.B.F."/>
            <person name="Roger A.J."/>
            <person name="Ruiz-Trillo I."/>
            <person name="Young S.K."/>
            <person name="Zeng Q."/>
            <person name="Gargeya S."/>
            <person name="Alvarado L."/>
            <person name="Berlin A."/>
            <person name="Chapman S.B."/>
            <person name="Chen Z."/>
            <person name="Freedman E."/>
            <person name="Gellesch M."/>
            <person name="Goldberg J."/>
            <person name="Griggs A."/>
            <person name="Gujja S."/>
            <person name="Heilman E."/>
            <person name="Heiman D."/>
            <person name="Howarth C."/>
            <person name="Mehta T."/>
            <person name="Neiman D."/>
            <person name="Pearson M."/>
            <person name="Roberts A."/>
            <person name="Saif S."/>
            <person name="Shea T."/>
            <person name="Shenoy N."/>
            <person name="Sisk P."/>
            <person name="Stolte C."/>
            <person name="Sykes S."/>
            <person name="White J."/>
            <person name="Yandava C."/>
            <person name="Haas B."/>
            <person name="Nusbaum C."/>
            <person name="Birren B."/>
        </authorList>
    </citation>
    <scope>NUCLEOTIDE SEQUENCE</scope>
    <source>
        <strain evidence="10">ATCC 30864</strain>
    </source>
</reference>
<dbReference type="PhylomeDB" id="A0A0D2WGQ6"/>
<organism evidence="9 10">
    <name type="scientific">Capsaspora owczarzaki (strain ATCC 30864)</name>
    <dbReference type="NCBI Taxonomy" id="595528"/>
    <lineage>
        <taxon>Eukaryota</taxon>
        <taxon>Filasterea</taxon>
        <taxon>Capsaspora</taxon>
    </lineage>
</organism>
<dbReference type="GO" id="GO:0005737">
    <property type="term" value="C:cytoplasm"/>
    <property type="evidence" value="ECO:0007669"/>
    <property type="project" value="UniProtKB-SubCell"/>
</dbReference>
<dbReference type="FunCoup" id="A0A0D2WGQ6">
    <property type="interactions" value="87"/>
</dbReference>
<dbReference type="GO" id="GO:0070628">
    <property type="term" value="F:proteasome binding"/>
    <property type="evidence" value="ECO:0007669"/>
    <property type="project" value="TreeGrafter"/>
</dbReference>
<evidence type="ECO:0000313" key="10">
    <source>
        <dbReference type="Proteomes" id="UP000008743"/>
    </source>
</evidence>
<dbReference type="GO" id="GO:0008541">
    <property type="term" value="C:proteasome regulatory particle, lid subcomplex"/>
    <property type="evidence" value="ECO:0007669"/>
    <property type="project" value="TreeGrafter"/>
</dbReference>
<dbReference type="AlphaFoldDB" id="A0A0D2WGQ6"/>
<feature type="region of interest" description="Disordered" evidence="6">
    <location>
        <begin position="160"/>
        <end position="228"/>
    </location>
</feature>
<feature type="compositionally biased region" description="Low complexity" evidence="6">
    <location>
        <begin position="125"/>
        <end position="141"/>
    </location>
</feature>
<dbReference type="Gene3D" id="1.10.2020.20">
    <property type="match status" value="1"/>
</dbReference>
<evidence type="ECO:0000256" key="2">
    <source>
        <dbReference type="ARBA" id="ARBA00004496"/>
    </source>
</evidence>
<dbReference type="GO" id="GO:0061133">
    <property type="term" value="F:endopeptidase activator activity"/>
    <property type="evidence" value="ECO:0007669"/>
    <property type="project" value="TreeGrafter"/>
</dbReference>
<keyword evidence="3" id="KW-0963">Cytoplasm</keyword>
<gene>
    <name evidence="9" type="ORF">CAOG_000240</name>
</gene>
<dbReference type="InterPro" id="IPR032368">
    <property type="entry name" value="RPN13_DEUBAD"/>
</dbReference>
<dbReference type="Proteomes" id="UP000008743">
    <property type="component" value="Unassembled WGS sequence"/>
</dbReference>
<protein>
    <submittedName>
        <fullName evidence="9">Uncharacterized protein</fullName>
    </submittedName>
</protein>
<evidence type="ECO:0000313" key="9">
    <source>
        <dbReference type="EMBL" id="KJE88610.1"/>
    </source>
</evidence>
<feature type="region of interest" description="Disordered" evidence="6">
    <location>
        <begin position="125"/>
        <end position="146"/>
    </location>
</feature>
<keyword evidence="4" id="KW-0647">Proteasome</keyword>
<keyword evidence="5" id="KW-0539">Nucleus</keyword>
<dbReference type="OMA" id="RSPQFMQ"/>
<dbReference type="InterPro" id="IPR038108">
    <property type="entry name" value="RPN13_DEUBAD_sf"/>
</dbReference>
<evidence type="ECO:0000256" key="6">
    <source>
        <dbReference type="SAM" id="MobiDB-lite"/>
    </source>
</evidence>
<dbReference type="InterPro" id="IPR038633">
    <property type="entry name" value="Rpn13/ADRM1_Pru_sf"/>
</dbReference>
<dbReference type="InterPro" id="IPR044868">
    <property type="entry name" value="Rpn13/ADRM1_Pru"/>
</dbReference>
<evidence type="ECO:0000256" key="1">
    <source>
        <dbReference type="ARBA" id="ARBA00004123"/>
    </source>
</evidence>
<dbReference type="PANTHER" id="PTHR12225">
    <property type="entry name" value="ADHESION REGULATING MOLECULE 1 110 KDA CELL MEMBRANE GLYCOPROTEIN"/>
    <property type="match status" value="1"/>
</dbReference>
<feature type="region of interest" description="Disordered" evidence="6">
    <location>
        <begin position="347"/>
        <end position="371"/>
    </location>
</feature>
<feature type="domain" description="Pru" evidence="8">
    <location>
        <begin position="12"/>
        <end position="126"/>
    </location>
</feature>
<accession>A0A0D2WGQ6</accession>
<dbReference type="InParanoid" id="A0A0D2WGQ6"/>
<dbReference type="Pfam" id="PF04683">
    <property type="entry name" value="Rpn13_ADRM1_Pru"/>
    <property type="match status" value="1"/>
</dbReference>
<sequence length="371" mass="39775">MSLFQQQSTQRQSNNRLVEFRAGRLTQSGTTVTADPRKGLLYMHVEPTDQLLHFVWKDRGTNAIVDDWIIFPEDAEWKRVPQCTTGRVYLLKFKSSDKRWFFWMQEPKIDKDDELAERINKILTSSDPSSLAQPQPSPAVSRQSALMQSMGLTPAQITQMLGAQAARPQRSNRQRMEPAVSGSPPTAPPATAAAAAAAAAIPDTPVPETPASAPSGAAAGAPAVTQTPTASAAQQLEFLQQFASSLAAPRQREQIGLSHIITPDALNLLLSNDQVVEQLLPFLPETLPHTAAELRTTVRSPQFSQAVQAFSAALGAGNLNAVMQQFGVDPSLAGSAQGVEAFLTALQQSQNQSSGSSDASNTGSSNMDTSN</sequence>
<dbReference type="PROSITE" id="PS51916">
    <property type="entry name" value="DEUBAD"/>
    <property type="match status" value="1"/>
</dbReference>
<dbReference type="EMBL" id="KE346360">
    <property type="protein sequence ID" value="KJE88610.1"/>
    <property type="molecule type" value="Genomic_DNA"/>
</dbReference>
<dbReference type="CDD" id="cd13314">
    <property type="entry name" value="PH_Rpn13"/>
    <property type="match status" value="1"/>
</dbReference>
<evidence type="ECO:0000256" key="3">
    <source>
        <dbReference type="ARBA" id="ARBA00022490"/>
    </source>
</evidence>